<evidence type="ECO:0000313" key="4">
    <source>
        <dbReference type="Proteomes" id="UP000292423"/>
    </source>
</evidence>
<organism evidence="3 4">
    <name type="scientific">Fluviicoccus keumensis</name>
    <dbReference type="NCBI Taxonomy" id="1435465"/>
    <lineage>
        <taxon>Bacteria</taxon>
        <taxon>Pseudomonadati</taxon>
        <taxon>Pseudomonadota</taxon>
        <taxon>Gammaproteobacteria</taxon>
        <taxon>Moraxellales</taxon>
        <taxon>Moraxellaceae</taxon>
        <taxon>Fluviicoccus</taxon>
    </lineage>
</organism>
<dbReference type="InterPro" id="IPR023393">
    <property type="entry name" value="START-like_dom_sf"/>
</dbReference>
<keyword evidence="4" id="KW-1185">Reference proteome</keyword>
<gene>
    <name evidence="3" type="ORF">EV700_2552</name>
</gene>
<reference evidence="3 4" key="1">
    <citation type="submission" date="2019-02" db="EMBL/GenBank/DDBJ databases">
        <title>Genomic Encyclopedia of Type Strains, Phase IV (KMG-IV): sequencing the most valuable type-strain genomes for metagenomic binning, comparative biology and taxonomic classification.</title>
        <authorList>
            <person name="Goeker M."/>
        </authorList>
    </citation>
    <scope>NUCLEOTIDE SEQUENCE [LARGE SCALE GENOMIC DNA]</scope>
    <source>
        <strain evidence="3 4">DSM 105135</strain>
    </source>
</reference>
<proteinExistence type="predicted"/>
<dbReference type="RefSeq" id="WP_130414335.1">
    <property type="nucleotide sequence ID" value="NZ_SHKX01000013.1"/>
</dbReference>
<dbReference type="Gene3D" id="3.30.530.20">
    <property type="match status" value="1"/>
</dbReference>
<evidence type="ECO:0000313" key="3">
    <source>
        <dbReference type="EMBL" id="RZU38617.1"/>
    </source>
</evidence>
<sequence length="241" mass="28026">MRFTSYLSMLLLVAMLPLTFPAVAHAAEDDDLDVLQDKLTNEWRLVRNDRLRNIKTWVKQEDGKRFRSFKAEAALDGTVEAYVRVLLDFDNYRKWYWEVLDARILKKKSDTEYYFYIKHRAPHGVPNRDVPGVLTLEPQTRDNRTLVVRVKAYPDLIPEEPPLVRMKAEDMTIRISPLAGNRVFVEAEGYVDPGGRVPGWANNFIQRAAPYSILVGFQRMMDYKAYLEDKTPLPFPVFNTP</sequence>
<dbReference type="EMBL" id="SHKX01000013">
    <property type="protein sequence ID" value="RZU38617.1"/>
    <property type="molecule type" value="Genomic_DNA"/>
</dbReference>
<evidence type="ECO:0000259" key="2">
    <source>
        <dbReference type="PROSITE" id="PS50848"/>
    </source>
</evidence>
<name>A0A4Q7YM23_9GAMM</name>
<dbReference type="AlphaFoldDB" id="A0A4Q7YM23"/>
<feature type="domain" description="START" evidence="2">
    <location>
        <begin position="43"/>
        <end position="213"/>
    </location>
</feature>
<dbReference type="GO" id="GO:0008289">
    <property type="term" value="F:lipid binding"/>
    <property type="evidence" value="ECO:0007669"/>
    <property type="project" value="InterPro"/>
</dbReference>
<dbReference type="SUPFAM" id="SSF55961">
    <property type="entry name" value="Bet v1-like"/>
    <property type="match status" value="1"/>
</dbReference>
<feature type="signal peptide" evidence="1">
    <location>
        <begin position="1"/>
        <end position="26"/>
    </location>
</feature>
<protein>
    <recommendedName>
        <fullName evidence="2">START domain-containing protein</fullName>
    </recommendedName>
</protein>
<dbReference type="InterPro" id="IPR002913">
    <property type="entry name" value="START_lipid-bd_dom"/>
</dbReference>
<dbReference type="PROSITE" id="PS50848">
    <property type="entry name" value="START"/>
    <property type="match status" value="1"/>
</dbReference>
<dbReference type="OrthoDB" id="5734556at2"/>
<dbReference type="Proteomes" id="UP000292423">
    <property type="component" value="Unassembled WGS sequence"/>
</dbReference>
<comment type="caution">
    <text evidence="3">The sequence shown here is derived from an EMBL/GenBank/DDBJ whole genome shotgun (WGS) entry which is preliminary data.</text>
</comment>
<feature type="chain" id="PRO_5020967444" description="START domain-containing protein" evidence="1">
    <location>
        <begin position="27"/>
        <end position="241"/>
    </location>
</feature>
<evidence type="ECO:0000256" key="1">
    <source>
        <dbReference type="SAM" id="SignalP"/>
    </source>
</evidence>
<accession>A0A4Q7YM23</accession>
<keyword evidence="1" id="KW-0732">Signal</keyword>